<dbReference type="EMBL" id="VJWE01000015">
    <property type="protein sequence ID" value="TWG35897.1"/>
    <property type="molecule type" value="Genomic_DNA"/>
</dbReference>
<evidence type="ECO:0000256" key="1">
    <source>
        <dbReference type="ARBA" id="ARBA00006987"/>
    </source>
</evidence>
<dbReference type="Gene3D" id="3.40.190.10">
    <property type="entry name" value="Periplasmic binding protein-like II"/>
    <property type="match status" value="1"/>
</dbReference>
<dbReference type="InterPro" id="IPR042100">
    <property type="entry name" value="Bug_dom1"/>
</dbReference>
<dbReference type="PANTHER" id="PTHR42928">
    <property type="entry name" value="TRICARBOXYLATE-BINDING PROTEIN"/>
    <property type="match status" value="1"/>
</dbReference>
<dbReference type="CDD" id="cd07012">
    <property type="entry name" value="PBP2_Bug_TTT"/>
    <property type="match status" value="1"/>
</dbReference>
<reference evidence="3 4" key="1">
    <citation type="journal article" date="2015" name="Stand. Genomic Sci.">
        <title>Genomic Encyclopedia of Bacterial and Archaeal Type Strains, Phase III: the genomes of soil and plant-associated and newly described type strains.</title>
        <authorList>
            <person name="Whitman W.B."/>
            <person name="Woyke T."/>
            <person name="Klenk H.P."/>
            <person name="Zhou Y."/>
            <person name="Lilburn T.G."/>
            <person name="Beck B.J."/>
            <person name="De Vos P."/>
            <person name="Vandamme P."/>
            <person name="Eisen J.A."/>
            <person name="Garrity G."/>
            <person name="Hugenholtz P."/>
            <person name="Kyrpides N.C."/>
        </authorList>
    </citation>
    <scope>NUCLEOTIDE SEQUENCE [LARGE SCALE GENOMIC DNA]</scope>
    <source>
        <strain evidence="3 4">DSM 64</strain>
    </source>
</reference>
<sequence length="346" mass="35676">MPSRPAFPGRVSRRASLLIALAAASPWALAQSAGKAAATAPTPLAWPTKPLKIIVGFPAGSSPDLTARTFSEPLSKALGQPVIVDNKVGAGGNIGADAVAKARDDHTIGLMINGNMTIAKLLNPAVPYDPIKDLAPLSLIGTSPLILTAPVNQPGVAANSSARDFFVAARNGGDKWSYGTPGVGTVGHIGTELLKARSNINPVHVPYPGYPQVANAMLGGQLQMALLPPALAQAQVRAGKLRAIGVTSSGRSPLAPEVPSLAEAGISNFNLEIWNAFAAPSTMPKPIQAKLAALISEIARSEDVRSKLFQQGWQTVGSSPEGLANRIKADTNLLGGVIAMRGIKAE</sequence>
<dbReference type="PIRSF" id="PIRSF017082">
    <property type="entry name" value="YflP"/>
    <property type="match status" value="1"/>
</dbReference>
<gene>
    <name evidence="3" type="ORF">ATF69_3464</name>
</gene>
<evidence type="ECO:0000313" key="4">
    <source>
        <dbReference type="Proteomes" id="UP000321485"/>
    </source>
</evidence>
<evidence type="ECO:0000256" key="2">
    <source>
        <dbReference type="SAM" id="SignalP"/>
    </source>
</evidence>
<dbReference type="Pfam" id="PF03401">
    <property type="entry name" value="TctC"/>
    <property type="match status" value="1"/>
</dbReference>
<comment type="similarity">
    <text evidence="1">Belongs to the UPF0065 (bug) family.</text>
</comment>
<keyword evidence="3" id="KW-0675">Receptor</keyword>
<protein>
    <submittedName>
        <fullName evidence="3">Tripartite-type tricarboxylate transporter receptor subunit TctC</fullName>
    </submittedName>
</protein>
<accession>A0A561XIL0</accession>
<comment type="caution">
    <text evidence="3">The sequence shown here is derived from an EMBL/GenBank/DDBJ whole genome shotgun (WGS) entry which is preliminary data.</text>
</comment>
<dbReference type="RefSeq" id="WP_146871729.1">
    <property type="nucleotide sequence ID" value="NZ_CP171997.1"/>
</dbReference>
<organism evidence="3 4">
    <name type="scientific">Acidovorax delafieldii</name>
    <name type="common">Pseudomonas delafieldii</name>
    <dbReference type="NCBI Taxonomy" id="47920"/>
    <lineage>
        <taxon>Bacteria</taxon>
        <taxon>Pseudomonadati</taxon>
        <taxon>Pseudomonadota</taxon>
        <taxon>Betaproteobacteria</taxon>
        <taxon>Burkholderiales</taxon>
        <taxon>Comamonadaceae</taxon>
        <taxon>Acidovorax</taxon>
    </lineage>
</organism>
<dbReference type="Proteomes" id="UP000321485">
    <property type="component" value="Unassembled WGS sequence"/>
</dbReference>
<dbReference type="Gene3D" id="3.40.190.150">
    <property type="entry name" value="Bordetella uptake gene, domain 1"/>
    <property type="match status" value="1"/>
</dbReference>
<feature type="signal peptide" evidence="2">
    <location>
        <begin position="1"/>
        <end position="30"/>
    </location>
</feature>
<proteinExistence type="inferred from homology"/>
<feature type="chain" id="PRO_5021783497" evidence="2">
    <location>
        <begin position="31"/>
        <end position="346"/>
    </location>
</feature>
<dbReference type="InterPro" id="IPR005064">
    <property type="entry name" value="BUG"/>
</dbReference>
<dbReference type="PANTHER" id="PTHR42928:SF5">
    <property type="entry name" value="BLR1237 PROTEIN"/>
    <property type="match status" value="1"/>
</dbReference>
<name>A0A561XIL0_ACIDE</name>
<dbReference type="GeneID" id="51112511"/>
<keyword evidence="2" id="KW-0732">Signal</keyword>
<dbReference type="AlphaFoldDB" id="A0A561XIL0"/>
<evidence type="ECO:0000313" key="3">
    <source>
        <dbReference type="EMBL" id="TWG35897.1"/>
    </source>
</evidence>